<feature type="compositionally biased region" description="Polar residues" evidence="1">
    <location>
        <begin position="8"/>
        <end position="53"/>
    </location>
</feature>
<evidence type="ECO:0000259" key="2">
    <source>
        <dbReference type="SMART" id="SM00974"/>
    </source>
</evidence>
<dbReference type="GeneID" id="70292293"/>
<dbReference type="RefSeq" id="XP_046116840.1">
    <property type="nucleotide sequence ID" value="XM_046261390.1"/>
</dbReference>
<dbReference type="AlphaFoldDB" id="A0A9P8CPN1"/>
<keyword evidence="4" id="KW-1185">Reference proteome</keyword>
<dbReference type="OrthoDB" id="5072887at2759"/>
<sequence>MKKAKARATSTGSISNSLAGTAQPLPQGTAHDTTQSARGASQPPSTPCPSQLTILRAPHSEPNIPTKSTRRRHPTVPHVITYNAADKNLALGLRELDVKGLKKDEKGFNYVFSIHHAAKSGDMFFKVGETKDSIQRRLQRIHSQCGLVVKDITIPGQVPGPYYKKAEKLILAELAPYKHNFECDCGINHKEYFKGVSESHLIAVTWRWTRFCESEPWDAKGKLLPFWEARLNQLEARSLPDIASSEDRAKKWKEFACPSPRAYHWYNSKALFASAITRYQLWIGVFLSLFLNLAMTPSRLLVCFITALQLLTTWTYTVSYADSVSDKSHARPGVSGMLRRHQDSAQDNVPESSNERGLRSQLRGAIAVARNDTETMNVPVELE</sequence>
<name>A0A9P8CPN1_9HYPO</name>
<proteinExistence type="predicted"/>
<dbReference type="EMBL" id="MU251260">
    <property type="protein sequence ID" value="KAG9252916.1"/>
    <property type="molecule type" value="Genomic_DNA"/>
</dbReference>
<feature type="region of interest" description="Disordered" evidence="1">
    <location>
        <begin position="1"/>
        <end position="76"/>
    </location>
</feature>
<dbReference type="InterPro" id="IPR018306">
    <property type="entry name" value="Phage_T5_Orf172_DNA-bd"/>
</dbReference>
<organism evidence="3 4">
    <name type="scientific">Emericellopsis atlantica</name>
    <dbReference type="NCBI Taxonomy" id="2614577"/>
    <lineage>
        <taxon>Eukaryota</taxon>
        <taxon>Fungi</taxon>
        <taxon>Dikarya</taxon>
        <taxon>Ascomycota</taxon>
        <taxon>Pezizomycotina</taxon>
        <taxon>Sordariomycetes</taxon>
        <taxon>Hypocreomycetidae</taxon>
        <taxon>Hypocreales</taxon>
        <taxon>Bionectriaceae</taxon>
        <taxon>Emericellopsis</taxon>
    </lineage>
</organism>
<dbReference type="InterPro" id="IPR053006">
    <property type="entry name" value="Meiosis_regulatory"/>
</dbReference>
<dbReference type="SMART" id="SM00974">
    <property type="entry name" value="T5orf172"/>
    <property type="match status" value="1"/>
</dbReference>
<evidence type="ECO:0000256" key="1">
    <source>
        <dbReference type="SAM" id="MobiDB-lite"/>
    </source>
</evidence>
<feature type="region of interest" description="Disordered" evidence="1">
    <location>
        <begin position="326"/>
        <end position="360"/>
    </location>
</feature>
<dbReference type="Proteomes" id="UP000887229">
    <property type="component" value="Unassembled WGS sequence"/>
</dbReference>
<dbReference type="Pfam" id="PF10544">
    <property type="entry name" value="T5orf172"/>
    <property type="match status" value="1"/>
</dbReference>
<evidence type="ECO:0000313" key="4">
    <source>
        <dbReference type="Proteomes" id="UP000887229"/>
    </source>
</evidence>
<feature type="domain" description="Bacteriophage T5 Orf172 DNA-binding" evidence="2">
    <location>
        <begin position="119"/>
        <end position="208"/>
    </location>
</feature>
<dbReference type="PANTHER" id="PTHR28094:SF1">
    <property type="entry name" value="MEIOTICALLY UP-REGULATED GENE 113 PROTEIN"/>
    <property type="match status" value="1"/>
</dbReference>
<dbReference type="PANTHER" id="PTHR28094">
    <property type="entry name" value="MEIOTICALLY UP-REGULATED GENE 113 PROTEIN"/>
    <property type="match status" value="1"/>
</dbReference>
<evidence type="ECO:0000313" key="3">
    <source>
        <dbReference type="EMBL" id="KAG9252916.1"/>
    </source>
</evidence>
<comment type="caution">
    <text evidence="3">The sequence shown here is derived from an EMBL/GenBank/DDBJ whole genome shotgun (WGS) entry which is preliminary data.</text>
</comment>
<accession>A0A9P8CPN1</accession>
<gene>
    <name evidence="3" type="ORF">F5Z01DRAFT_624841</name>
</gene>
<protein>
    <recommendedName>
        <fullName evidence="2">Bacteriophage T5 Orf172 DNA-binding domain-containing protein</fullName>
    </recommendedName>
</protein>
<reference evidence="3" key="1">
    <citation type="journal article" date="2021" name="IMA Fungus">
        <title>Genomic characterization of three marine fungi, including Emericellopsis atlantica sp. nov. with signatures of a generalist lifestyle and marine biomass degradation.</title>
        <authorList>
            <person name="Hagestad O.C."/>
            <person name="Hou L."/>
            <person name="Andersen J.H."/>
            <person name="Hansen E.H."/>
            <person name="Altermark B."/>
            <person name="Li C."/>
            <person name="Kuhnert E."/>
            <person name="Cox R.J."/>
            <person name="Crous P.W."/>
            <person name="Spatafora J.W."/>
            <person name="Lail K."/>
            <person name="Amirebrahimi M."/>
            <person name="Lipzen A."/>
            <person name="Pangilinan J."/>
            <person name="Andreopoulos W."/>
            <person name="Hayes R.D."/>
            <person name="Ng V."/>
            <person name="Grigoriev I.V."/>
            <person name="Jackson S.A."/>
            <person name="Sutton T.D.S."/>
            <person name="Dobson A.D.W."/>
            <person name="Rama T."/>
        </authorList>
    </citation>
    <scope>NUCLEOTIDE SEQUENCE</scope>
    <source>
        <strain evidence="3">TS7</strain>
    </source>
</reference>